<dbReference type="OrthoDB" id="10013535at2759"/>
<dbReference type="InterPro" id="IPR024326">
    <property type="entry name" value="RRP7_C"/>
</dbReference>
<evidence type="ECO:0000259" key="2">
    <source>
        <dbReference type="Pfam" id="PF12923"/>
    </source>
</evidence>
<feature type="compositionally biased region" description="Basic and acidic residues" evidence="1">
    <location>
        <begin position="76"/>
        <end position="89"/>
    </location>
</feature>
<proteinExistence type="predicted"/>
<dbReference type="Pfam" id="PF12923">
    <property type="entry name" value="RRP7"/>
    <property type="match status" value="1"/>
</dbReference>
<name>A0A8S4SE26_9NEOP</name>
<reference evidence="3" key="1">
    <citation type="submission" date="2022-03" db="EMBL/GenBank/DDBJ databases">
        <authorList>
            <person name="Lindestad O."/>
        </authorList>
    </citation>
    <scope>NUCLEOTIDE SEQUENCE</scope>
</reference>
<dbReference type="EMBL" id="CAKXAJ010026201">
    <property type="protein sequence ID" value="CAH2261681.1"/>
    <property type="molecule type" value="Genomic_DNA"/>
</dbReference>
<accession>A0A8S4SE26</accession>
<protein>
    <submittedName>
        <fullName evidence="3">Jg12224 protein</fullName>
    </submittedName>
</protein>
<organism evidence="3 4">
    <name type="scientific">Pararge aegeria aegeria</name>
    <dbReference type="NCBI Taxonomy" id="348720"/>
    <lineage>
        <taxon>Eukaryota</taxon>
        <taxon>Metazoa</taxon>
        <taxon>Ecdysozoa</taxon>
        <taxon>Arthropoda</taxon>
        <taxon>Hexapoda</taxon>
        <taxon>Insecta</taxon>
        <taxon>Pterygota</taxon>
        <taxon>Neoptera</taxon>
        <taxon>Endopterygota</taxon>
        <taxon>Lepidoptera</taxon>
        <taxon>Glossata</taxon>
        <taxon>Ditrysia</taxon>
        <taxon>Papilionoidea</taxon>
        <taxon>Nymphalidae</taxon>
        <taxon>Satyrinae</taxon>
        <taxon>Satyrini</taxon>
        <taxon>Parargina</taxon>
        <taxon>Pararge</taxon>
    </lineage>
</organism>
<evidence type="ECO:0000256" key="1">
    <source>
        <dbReference type="SAM" id="MobiDB-lite"/>
    </source>
</evidence>
<gene>
    <name evidence="3" type="primary">jg12224</name>
    <name evidence="3" type="ORF">PAEG_LOCUS23997</name>
</gene>
<keyword evidence="4" id="KW-1185">Reference proteome</keyword>
<comment type="caution">
    <text evidence="3">The sequence shown here is derived from an EMBL/GenBank/DDBJ whole genome shotgun (WGS) entry which is preliminary data.</text>
</comment>
<sequence length="132" mass="14879">MSEISKSIECESNILIVNEFDESVVCENIQREKRLRDSSGASIDEDGFTTVKRNRPKRIAVRKSSSSDNMDEDEIYKENQENEKIEGHPMKRGGVTERNSPFSVKLMNSGVHSSQTNPGYSRQPAGGAIFFY</sequence>
<dbReference type="Proteomes" id="UP000838756">
    <property type="component" value="Unassembled WGS sequence"/>
</dbReference>
<evidence type="ECO:0000313" key="4">
    <source>
        <dbReference type="Proteomes" id="UP000838756"/>
    </source>
</evidence>
<feature type="region of interest" description="Disordered" evidence="1">
    <location>
        <begin position="58"/>
        <end position="100"/>
    </location>
</feature>
<evidence type="ECO:0000313" key="3">
    <source>
        <dbReference type="EMBL" id="CAH2261681.1"/>
    </source>
</evidence>
<feature type="domain" description="Ribosomal RNA-processing protein 7 C-terminal" evidence="2">
    <location>
        <begin position="29"/>
        <end position="82"/>
    </location>
</feature>
<dbReference type="AlphaFoldDB" id="A0A8S4SE26"/>